<dbReference type="EMBL" id="JAFVMG010000001">
    <property type="protein sequence ID" value="MBO1326898.1"/>
    <property type="molecule type" value="Genomic_DNA"/>
</dbReference>
<evidence type="ECO:0000313" key="3">
    <source>
        <dbReference type="Proteomes" id="UP000664399"/>
    </source>
</evidence>
<dbReference type="InterPro" id="IPR010359">
    <property type="entry name" value="IrrE_HExxH"/>
</dbReference>
<proteinExistence type="predicted"/>
<dbReference type="Proteomes" id="UP000664399">
    <property type="component" value="Unassembled WGS sequence"/>
</dbReference>
<accession>A0ABS3LH33</accession>
<comment type="caution">
    <text evidence="2">The sequence shown here is derived from an EMBL/GenBank/DDBJ whole genome shotgun (WGS) entry which is preliminary data.</text>
</comment>
<dbReference type="RefSeq" id="WP_207851646.1">
    <property type="nucleotide sequence ID" value="NZ_JAFVMG010000001.1"/>
</dbReference>
<dbReference type="Pfam" id="PF06114">
    <property type="entry name" value="Peptidase_M78"/>
    <property type="match status" value="1"/>
</dbReference>
<sequence length="203" mass="23358">MNGNGFIVPPLSWSKIENNTLKWRRILGLENDPFFPIMEVLEKVLDNKLNFFDLIIVENQEMGSAEGYTDQSGKAIYLREDVYRRAWEGEPRDRFTAAHELGHWDMHTNVQLARVQPEQSVPIFRQSEPQANQFASELLMPARFFSAEDTPDTVMLRHGVSYQAAANRLSYLHRKGRILPQKNKDLRINPQVSTFPAGQGASW</sequence>
<reference evidence="2 3" key="1">
    <citation type="submission" date="2021-03" db="EMBL/GenBank/DDBJ databases">
        <title>The complete genome sequence of Acetobacter suratthaniensis TBRC 1719.</title>
        <authorList>
            <person name="Charoenyingcharoen P."/>
            <person name="Yukphan P."/>
        </authorList>
    </citation>
    <scope>NUCLEOTIDE SEQUENCE [LARGE SCALE GENOMIC DNA]</scope>
    <source>
        <strain evidence="2 3">TBRC 1719</strain>
    </source>
</reference>
<protein>
    <submittedName>
        <fullName evidence="2">ImmA/IrrE family metallo-endopeptidase</fullName>
    </submittedName>
</protein>
<evidence type="ECO:0000259" key="1">
    <source>
        <dbReference type="Pfam" id="PF06114"/>
    </source>
</evidence>
<evidence type="ECO:0000313" key="2">
    <source>
        <dbReference type="EMBL" id="MBO1326898.1"/>
    </source>
</evidence>
<keyword evidence="3" id="KW-1185">Reference proteome</keyword>
<gene>
    <name evidence="2" type="ORF">J2D75_00205</name>
</gene>
<name>A0ABS3LH33_9PROT</name>
<organism evidence="2 3">
    <name type="scientific">Acetobacter suratthaniensis</name>
    <dbReference type="NCBI Taxonomy" id="1502841"/>
    <lineage>
        <taxon>Bacteria</taxon>
        <taxon>Pseudomonadati</taxon>
        <taxon>Pseudomonadota</taxon>
        <taxon>Alphaproteobacteria</taxon>
        <taxon>Acetobacterales</taxon>
        <taxon>Acetobacteraceae</taxon>
        <taxon>Acetobacter</taxon>
    </lineage>
</organism>
<feature type="domain" description="IrrE N-terminal-like" evidence="1">
    <location>
        <begin position="62"/>
        <end position="170"/>
    </location>
</feature>
<dbReference type="Gene3D" id="1.10.10.2910">
    <property type="match status" value="1"/>
</dbReference>